<keyword evidence="2" id="KW-1185">Reference proteome</keyword>
<organism evidence="1 2">
    <name type="scientific">Crenichthys baileyi</name>
    <name type="common">White River springfish</name>
    <dbReference type="NCBI Taxonomy" id="28760"/>
    <lineage>
        <taxon>Eukaryota</taxon>
        <taxon>Metazoa</taxon>
        <taxon>Chordata</taxon>
        <taxon>Craniata</taxon>
        <taxon>Vertebrata</taxon>
        <taxon>Euteleostomi</taxon>
        <taxon>Actinopterygii</taxon>
        <taxon>Neopterygii</taxon>
        <taxon>Teleostei</taxon>
        <taxon>Neoteleostei</taxon>
        <taxon>Acanthomorphata</taxon>
        <taxon>Ovalentaria</taxon>
        <taxon>Atherinomorphae</taxon>
        <taxon>Cyprinodontiformes</taxon>
        <taxon>Goodeidae</taxon>
        <taxon>Crenichthys</taxon>
    </lineage>
</organism>
<evidence type="ECO:0000313" key="1">
    <source>
        <dbReference type="EMBL" id="KAK5606984.1"/>
    </source>
</evidence>
<dbReference type="AlphaFoldDB" id="A0AAV9RDM6"/>
<comment type="caution">
    <text evidence="1">The sequence shown here is derived from an EMBL/GenBank/DDBJ whole genome shotgun (WGS) entry which is preliminary data.</text>
</comment>
<dbReference type="Proteomes" id="UP001311232">
    <property type="component" value="Unassembled WGS sequence"/>
</dbReference>
<protein>
    <submittedName>
        <fullName evidence="1">Uncharacterized protein</fullName>
    </submittedName>
</protein>
<name>A0AAV9RDM6_9TELE</name>
<sequence length="99" mass="11484">MTSTALVSWQLEFQPIIFMQQSCSVNVFHIFLRHSSISFIFRLRFNFNSLFIVVFILPKHSKSLHKVCTIVSGCPHNLASDFEFCVDIIQRFGQEIKSV</sequence>
<reference evidence="1 2" key="1">
    <citation type="submission" date="2021-06" db="EMBL/GenBank/DDBJ databases">
        <authorList>
            <person name="Palmer J.M."/>
        </authorList>
    </citation>
    <scope>NUCLEOTIDE SEQUENCE [LARGE SCALE GENOMIC DNA]</scope>
    <source>
        <strain evidence="1 2">MEX-2019</strain>
        <tissue evidence="1">Muscle</tissue>
    </source>
</reference>
<accession>A0AAV9RDM6</accession>
<dbReference type="EMBL" id="JAHHUM010002039">
    <property type="protein sequence ID" value="KAK5606984.1"/>
    <property type="molecule type" value="Genomic_DNA"/>
</dbReference>
<evidence type="ECO:0000313" key="2">
    <source>
        <dbReference type="Proteomes" id="UP001311232"/>
    </source>
</evidence>
<proteinExistence type="predicted"/>
<gene>
    <name evidence="1" type="ORF">CRENBAI_011364</name>
</gene>